<accession>A0A162FRZ1</accession>
<evidence type="ECO:0000313" key="1">
    <source>
        <dbReference type="EMBL" id="KZS67816.1"/>
    </source>
</evidence>
<keyword evidence="2" id="KW-1185">Reference proteome</keyword>
<proteinExistence type="predicted"/>
<organism evidence="1 2">
    <name type="scientific">Mycobacterium ostraviense</name>
    <dbReference type="NCBI Taxonomy" id="2738409"/>
    <lineage>
        <taxon>Bacteria</taxon>
        <taxon>Bacillati</taxon>
        <taxon>Actinomycetota</taxon>
        <taxon>Actinomycetes</taxon>
        <taxon>Mycobacteriales</taxon>
        <taxon>Mycobacteriaceae</taxon>
        <taxon>Mycobacterium</taxon>
    </lineage>
</organism>
<comment type="caution">
    <text evidence="1">The sequence shown here is derived from an EMBL/GenBank/DDBJ whole genome shotgun (WGS) entry which is preliminary data.</text>
</comment>
<gene>
    <name evidence="1" type="ORF">A4G28_26990</name>
</gene>
<reference evidence="2" key="1">
    <citation type="submission" date="2016-04" db="EMBL/GenBank/DDBJ databases">
        <authorList>
            <person name="Strapagiel D."/>
            <person name="Borowka P."/>
            <person name="Marciniak B."/>
            <person name="Bakula Z."/>
            <person name="Van Ingen J."/>
            <person name="Safianowska A."/>
            <person name="Dziadek J."/>
            <person name="Jagielski T."/>
        </authorList>
    </citation>
    <scope>NUCLEOTIDE SEQUENCE [LARGE SCALE GENOMIC DNA]</scope>
    <source>
        <strain evidence="2">1010001458</strain>
    </source>
</reference>
<name>A0A162FRZ1_9MYCO</name>
<protein>
    <submittedName>
        <fullName evidence="1">Uncharacterized protein</fullName>
    </submittedName>
</protein>
<dbReference type="EMBL" id="LWCI01000015">
    <property type="protein sequence ID" value="KZS67816.1"/>
    <property type="molecule type" value="Genomic_DNA"/>
</dbReference>
<dbReference type="AlphaFoldDB" id="A0A162FRZ1"/>
<evidence type="ECO:0000313" key="2">
    <source>
        <dbReference type="Proteomes" id="UP000077342"/>
    </source>
</evidence>
<sequence length="119" mass="13411">MLVLGRIDLEDFGHPDYGSDEHLRFRPTAVWWGSANWTEKSSNHLEVGFVSHDAELIDAATDFVADVIAFSEPFDSACAGPEPNMLGYEVDDAAMWEASENQRIAHEEWEAQQLEEDEP</sequence>
<dbReference type="Proteomes" id="UP000077342">
    <property type="component" value="Unassembled WGS sequence"/>
</dbReference>